<gene>
    <name evidence="3" type="ORF">SHKM778_79030</name>
</gene>
<accession>A0AAT9HVA5</accession>
<evidence type="ECO:0000256" key="1">
    <source>
        <dbReference type="SAM" id="MobiDB-lite"/>
    </source>
</evidence>
<dbReference type="PANTHER" id="PTHR42731">
    <property type="entry name" value="SLL1084 PROTEIN"/>
    <property type="match status" value="1"/>
</dbReference>
<feature type="region of interest" description="Disordered" evidence="1">
    <location>
        <begin position="138"/>
        <end position="239"/>
    </location>
</feature>
<dbReference type="EMBL" id="AP035768">
    <property type="protein sequence ID" value="BFO21515.1"/>
    <property type="molecule type" value="Genomic_DNA"/>
</dbReference>
<dbReference type="Pfam" id="PF19864">
    <property type="entry name" value="Radical_SAM_N2"/>
    <property type="match status" value="1"/>
</dbReference>
<evidence type="ECO:0000259" key="2">
    <source>
        <dbReference type="Pfam" id="PF19864"/>
    </source>
</evidence>
<sequence length="239" mass="25699">MKSVFPQLEALLPHVQKPIQYVGGELNSTVKPWESCDVRWALMYPDAYEVGLPNQGVMILYEVLNEQDGVLAERTYSVWPDLEALMREHGVPQFTVDGHRPVKAFDVFGLSFSTELGYTNMLTALDLAGIPWRRRTAASTTRSSWPAATPPSTPSRSPTSSTARSSATASRPSSRSPASSAPGRRRAAPAAARNSSSAWRRPAGCTSPASTTSSTSPTAVSPVSYRTGRASRGASPSTR</sequence>
<feature type="compositionally biased region" description="Low complexity" evidence="1">
    <location>
        <begin position="138"/>
        <end position="147"/>
    </location>
</feature>
<proteinExistence type="predicted"/>
<evidence type="ECO:0000313" key="3">
    <source>
        <dbReference type="EMBL" id="BFO21515.1"/>
    </source>
</evidence>
<dbReference type="PANTHER" id="PTHR42731:SF1">
    <property type="entry name" value="RADICAL SAM DOMAIN PROTEIN"/>
    <property type="match status" value="1"/>
</dbReference>
<name>A0AAT9HVA5_9ACTN</name>
<dbReference type="InterPro" id="IPR045784">
    <property type="entry name" value="Radical_SAM_N2"/>
</dbReference>
<reference evidence="3" key="1">
    <citation type="submission" date="2024-06" db="EMBL/GenBank/DDBJ databases">
        <authorList>
            <consortium name="consrtm"/>
            <person name="Uemura M."/>
            <person name="Terahara T."/>
        </authorList>
    </citation>
    <scope>NUCLEOTIDE SEQUENCE</scope>
    <source>
        <strain evidence="3">KM77-8</strain>
    </source>
</reference>
<organism evidence="3">
    <name type="scientific">Streptomyces haneummycinicus</name>
    <dbReference type="NCBI Taxonomy" id="3074435"/>
    <lineage>
        <taxon>Bacteria</taxon>
        <taxon>Bacillati</taxon>
        <taxon>Actinomycetota</taxon>
        <taxon>Actinomycetes</taxon>
        <taxon>Kitasatosporales</taxon>
        <taxon>Streptomycetaceae</taxon>
        <taxon>Streptomyces</taxon>
    </lineage>
</organism>
<feature type="domain" description="Radical SAM" evidence="2">
    <location>
        <begin position="56"/>
        <end position="135"/>
    </location>
</feature>
<feature type="compositionally biased region" description="Low complexity" evidence="1">
    <location>
        <begin position="154"/>
        <end position="224"/>
    </location>
</feature>
<dbReference type="AlphaFoldDB" id="A0AAT9HVA5"/>
<reference evidence="3" key="2">
    <citation type="submission" date="2024-07" db="EMBL/GenBank/DDBJ databases">
        <title>Streptomyces haneummycinica sp. nov., a new antibiotic-producing actinobacterium isolated from marine sediment.</title>
        <authorList>
            <person name="Uemura M."/>
            <person name="Hamada M."/>
            <person name="Hirano S."/>
            <person name="Kobayashi K."/>
            <person name="Ohshiro T."/>
            <person name="Kobayashi T."/>
            <person name="Terahara T."/>
        </authorList>
    </citation>
    <scope>NUCLEOTIDE SEQUENCE</scope>
    <source>
        <strain evidence="3">KM77-8</strain>
    </source>
</reference>
<protein>
    <recommendedName>
        <fullName evidence="2">Radical SAM domain-containing protein</fullName>
    </recommendedName>
</protein>